<dbReference type="SMART" id="SM00530">
    <property type="entry name" value="HTH_XRE"/>
    <property type="match status" value="2"/>
</dbReference>
<dbReference type="InterPro" id="IPR050807">
    <property type="entry name" value="TransReg_Diox_bact_type"/>
</dbReference>
<keyword evidence="4" id="KW-1185">Reference proteome</keyword>
<dbReference type="PANTHER" id="PTHR46797">
    <property type="entry name" value="HTH-TYPE TRANSCRIPTIONAL REGULATOR"/>
    <property type="match status" value="1"/>
</dbReference>
<dbReference type="GO" id="GO:0005829">
    <property type="term" value="C:cytosol"/>
    <property type="evidence" value="ECO:0007669"/>
    <property type="project" value="TreeGrafter"/>
</dbReference>
<feature type="domain" description="HTH cro/C1-type" evidence="2">
    <location>
        <begin position="11"/>
        <end position="65"/>
    </location>
</feature>
<dbReference type="SUPFAM" id="SSF47413">
    <property type="entry name" value="lambda repressor-like DNA-binding domains"/>
    <property type="match status" value="2"/>
</dbReference>
<dbReference type="OrthoDB" id="1692255at2"/>
<name>A0A3S9T1W5_9FIRM</name>
<dbReference type="Proteomes" id="UP000267250">
    <property type="component" value="Chromosome"/>
</dbReference>
<dbReference type="PROSITE" id="PS50943">
    <property type="entry name" value="HTH_CROC1"/>
    <property type="match status" value="2"/>
</dbReference>
<dbReference type="PANTHER" id="PTHR46797:SF1">
    <property type="entry name" value="METHYLPHOSPHONATE SYNTHASE"/>
    <property type="match status" value="1"/>
</dbReference>
<evidence type="ECO:0000259" key="2">
    <source>
        <dbReference type="PROSITE" id="PS50943"/>
    </source>
</evidence>
<dbReference type="InterPro" id="IPR010982">
    <property type="entry name" value="Lambda_DNA-bd_dom_sf"/>
</dbReference>
<reference evidence="3 4" key="1">
    <citation type="submission" date="2016-07" db="EMBL/GenBank/DDBJ databases">
        <title>Genome and transcriptome analysis of iron-reducing fermentative bacteria Anoxybacter fermentans.</title>
        <authorList>
            <person name="Zeng X."/>
            <person name="Shao Z."/>
        </authorList>
    </citation>
    <scope>NUCLEOTIDE SEQUENCE [LARGE SCALE GENOMIC DNA]</scope>
    <source>
        <strain evidence="3 4">DY22613</strain>
    </source>
</reference>
<proteinExistence type="predicted"/>
<keyword evidence="1" id="KW-0238">DNA-binding</keyword>
<gene>
    <name evidence="3" type="ORF">BBF96_14615</name>
</gene>
<feature type="domain" description="HTH cro/C1-type" evidence="2">
    <location>
        <begin position="80"/>
        <end position="134"/>
    </location>
</feature>
<dbReference type="Pfam" id="PF01381">
    <property type="entry name" value="HTH_3"/>
    <property type="match status" value="2"/>
</dbReference>
<dbReference type="EMBL" id="CP016379">
    <property type="protein sequence ID" value="AZR74510.1"/>
    <property type="molecule type" value="Genomic_DNA"/>
</dbReference>
<evidence type="ECO:0000313" key="3">
    <source>
        <dbReference type="EMBL" id="AZR74510.1"/>
    </source>
</evidence>
<dbReference type="GO" id="GO:0003677">
    <property type="term" value="F:DNA binding"/>
    <property type="evidence" value="ECO:0007669"/>
    <property type="project" value="UniProtKB-KW"/>
</dbReference>
<sequence>MYDSEKLSQIIRQIQKKNNLTNDKLGKILGVSGSYISQIKNLKRGVRPETIKKISETFNIPMEEFLYEKNIPSLSLGKTIRKLRRMKKLSPDELSDKTGITILEISQIERDILKPTEKQLQLISKALGIDVELIKNGNIIKEFEKVRTSLEKLGFSEEAIKAIMCFMEREL</sequence>
<dbReference type="Gene3D" id="1.10.260.40">
    <property type="entry name" value="lambda repressor-like DNA-binding domains"/>
    <property type="match status" value="2"/>
</dbReference>
<dbReference type="GO" id="GO:0003700">
    <property type="term" value="F:DNA-binding transcription factor activity"/>
    <property type="evidence" value="ECO:0007669"/>
    <property type="project" value="TreeGrafter"/>
</dbReference>
<dbReference type="CDD" id="cd00093">
    <property type="entry name" value="HTH_XRE"/>
    <property type="match status" value="2"/>
</dbReference>
<evidence type="ECO:0000256" key="1">
    <source>
        <dbReference type="ARBA" id="ARBA00023125"/>
    </source>
</evidence>
<accession>A0A3S9T1W5</accession>
<dbReference type="RefSeq" id="WP_127017868.1">
    <property type="nucleotide sequence ID" value="NZ_CP016379.1"/>
</dbReference>
<evidence type="ECO:0000313" key="4">
    <source>
        <dbReference type="Proteomes" id="UP000267250"/>
    </source>
</evidence>
<organism evidence="3 4">
    <name type="scientific">Anoxybacter fermentans</name>
    <dbReference type="NCBI Taxonomy" id="1323375"/>
    <lineage>
        <taxon>Bacteria</taxon>
        <taxon>Bacillati</taxon>
        <taxon>Bacillota</taxon>
        <taxon>Clostridia</taxon>
        <taxon>Halanaerobiales</taxon>
        <taxon>Anoxybacter</taxon>
    </lineage>
</organism>
<dbReference type="KEGG" id="aft:BBF96_14615"/>
<protein>
    <recommendedName>
        <fullName evidence="2">HTH cro/C1-type domain-containing protein</fullName>
    </recommendedName>
</protein>
<dbReference type="InterPro" id="IPR001387">
    <property type="entry name" value="Cro/C1-type_HTH"/>
</dbReference>
<dbReference type="AlphaFoldDB" id="A0A3S9T1W5"/>